<protein>
    <recommendedName>
        <fullName evidence="4">Transmembrane protein</fullName>
    </recommendedName>
</protein>
<reference evidence="2 3" key="1">
    <citation type="journal article" date="2018" name="BMC Genomics">
        <title>The genome of Naegleria lovaniensis, the basis for a comparative approach to unravel pathogenicity factors of the human pathogenic amoeba N. fowleri.</title>
        <authorList>
            <person name="Liechti N."/>
            <person name="Schurch N."/>
            <person name="Bruggmann R."/>
            <person name="Wittwer M."/>
        </authorList>
    </citation>
    <scope>NUCLEOTIDE SEQUENCE [LARGE SCALE GENOMIC DNA]</scope>
    <source>
        <strain evidence="2 3">ATCC 30569</strain>
    </source>
</reference>
<dbReference type="GeneID" id="68100425"/>
<name>A0AA88KIF1_NAELO</name>
<proteinExistence type="predicted"/>
<keyword evidence="1" id="KW-0812">Transmembrane</keyword>
<comment type="caution">
    <text evidence="2">The sequence shown here is derived from an EMBL/GenBank/DDBJ whole genome shotgun (WGS) entry which is preliminary data.</text>
</comment>
<evidence type="ECO:0000313" key="2">
    <source>
        <dbReference type="EMBL" id="KAG2378823.1"/>
    </source>
</evidence>
<dbReference type="EMBL" id="PYSW02000031">
    <property type="protein sequence ID" value="KAG2378823.1"/>
    <property type="molecule type" value="Genomic_DNA"/>
</dbReference>
<accession>A0AA88KIF1</accession>
<gene>
    <name evidence="2" type="ORF">C9374_007971</name>
</gene>
<evidence type="ECO:0000256" key="1">
    <source>
        <dbReference type="SAM" id="Phobius"/>
    </source>
</evidence>
<keyword evidence="1" id="KW-0472">Membrane</keyword>
<dbReference type="RefSeq" id="XP_044546085.1">
    <property type="nucleotide sequence ID" value="XM_044697995.1"/>
</dbReference>
<dbReference type="Proteomes" id="UP000816034">
    <property type="component" value="Unassembled WGS sequence"/>
</dbReference>
<feature type="transmembrane region" description="Helical" evidence="1">
    <location>
        <begin position="74"/>
        <end position="99"/>
    </location>
</feature>
<keyword evidence="1" id="KW-1133">Transmembrane helix</keyword>
<evidence type="ECO:0008006" key="4">
    <source>
        <dbReference type="Google" id="ProtNLM"/>
    </source>
</evidence>
<sequence length="251" mass="29411">MTTTKEKQFTNKGSIEWTERMSIGNCTTRAITTTIQYVWSKWRSENEYNDHGCNRMIQLDHEDNDDDAWKSTTLMALILVVVLIIMLLAVLVSTVFTLYKRNDWECSWQWRWLRWSEYEYWWSWLEALVSELFPCVWSYNDEEADSMAITMHVSHQLRTASMAIGGSLDILKEIDSNIMESVSCASCHSTLSTFTRHSMLTWERLELLRFIEQANEMILSLAVEIAEKSTTKTFLEPFTIINSSPDHDMEE</sequence>
<dbReference type="AlphaFoldDB" id="A0AA88KIF1"/>
<keyword evidence="3" id="KW-1185">Reference proteome</keyword>
<organism evidence="2 3">
    <name type="scientific">Naegleria lovaniensis</name>
    <name type="common">Amoeba</name>
    <dbReference type="NCBI Taxonomy" id="51637"/>
    <lineage>
        <taxon>Eukaryota</taxon>
        <taxon>Discoba</taxon>
        <taxon>Heterolobosea</taxon>
        <taxon>Tetramitia</taxon>
        <taxon>Eutetramitia</taxon>
        <taxon>Vahlkampfiidae</taxon>
        <taxon>Naegleria</taxon>
    </lineage>
</organism>
<evidence type="ECO:0000313" key="3">
    <source>
        <dbReference type="Proteomes" id="UP000816034"/>
    </source>
</evidence>